<organism evidence="1">
    <name type="scientific">Anopheles funestus</name>
    <name type="common">African malaria mosquito</name>
    <dbReference type="NCBI Taxonomy" id="62324"/>
    <lineage>
        <taxon>Eukaryota</taxon>
        <taxon>Metazoa</taxon>
        <taxon>Ecdysozoa</taxon>
        <taxon>Arthropoda</taxon>
        <taxon>Hexapoda</taxon>
        <taxon>Insecta</taxon>
        <taxon>Pterygota</taxon>
        <taxon>Neoptera</taxon>
        <taxon>Endopterygota</taxon>
        <taxon>Diptera</taxon>
        <taxon>Nematocera</taxon>
        <taxon>Culicoidea</taxon>
        <taxon>Culicidae</taxon>
        <taxon>Anophelinae</taxon>
        <taxon>Anopheles</taxon>
    </lineage>
</organism>
<sequence length="317" mass="36351">MVMMRVMVVRMLVRNTVHVQRSEFQLSRDMVMMMLESTSNSTSPTHTVVTHRADTSVGSGCTSTTTNTTTRSKHTILPIWPIGNRQHTRVLFTIHPITFRPDGTMQWPKIERLFTAHCLWQEHHLLNQPCLRPCAVVRTPDISSIGGHYSVHTSSTSRRVWRSNNWRRFRRGGWNATEWRIEQHRLTMGWCTDVCEQISGTGDASSPHHCRGQMGSYPRASHLVPYRGPNAPGQTPYYYKITTASLHYERKIMCIRPHSATNRFCRHFFAGAPTLRKARLLDASVALLAPPTRPPLRVAVSDSLQYDLPSQYRMLNF</sequence>
<protein>
    <submittedName>
        <fullName evidence="1">Uncharacterized protein</fullName>
    </submittedName>
</protein>
<dbReference type="VEuPathDB" id="VectorBase:AFUN019251"/>
<name>A0A4Y0BGL5_ANOFN</name>
<evidence type="ECO:0000313" key="1">
    <source>
        <dbReference type="EnsemblMetazoa" id="AFUN019251-PA"/>
    </source>
</evidence>
<proteinExistence type="predicted"/>
<accession>A0A4Y0BGL5</accession>
<dbReference type="AlphaFoldDB" id="A0A4Y0BGL5"/>
<dbReference type="EnsemblMetazoa" id="AFUN019251-RA">
    <property type="protein sequence ID" value="AFUN019251-PA"/>
    <property type="gene ID" value="AFUN019251"/>
</dbReference>
<reference evidence="1" key="1">
    <citation type="submission" date="2020-05" db="UniProtKB">
        <authorList>
            <consortium name="EnsemblMetazoa"/>
        </authorList>
    </citation>
    <scope>IDENTIFICATION</scope>
    <source>
        <strain evidence="1">FUMOZ</strain>
    </source>
</reference>